<dbReference type="InterPro" id="IPR009056">
    <property type="entry name" value="Cyt_c-like_dom"/>
</dbReference>
<keyword evidence="3 4" id="KW-0408">Iron</keyword>
<evidence type="ECO:0000256" key="3">
    <source>
        <dbReference type="ARBA" id="ARBA00023004"/>
    </source>
</evidence>
<dbReference type="InterPro" id="IPR036909">
    <property type="entry name" value="Cyt_c-like_dom_sf"/>
</dbReference>
<dbReference type="PANTHER" id="PTHR40394:SF2">
    <property type="entry name" value="QUINOL:CYTOCHROME C OXIDOREDUCTASE MEMBRANE PROTEIN"/>
    <property type="match status" value="1"/>
</dbReference>
<reference evidence="6" key="1">
    <citation type="journal article" date="2023" name="Comput. Struct. Biotechnol. J.">
        <title>Discovery of a novel marine Bacteroidetes with a rich repertoire of carbohydrate-active enzymes.</title>
        <authorList>
            <person name="Chen B."/>
            <person name="Liu G."/>
            <person name="Chen Q."/>
            <person name="Wang H."/>
            <person name="Liu L."/>
            <person name="Tang K."/>
        </authorList>
    </citation>
    <scope>NUCLEOTIDE SEQUENCE</scope>
    <source>
        <strain evidence="6">TK19036</strain>
    </source>
</reference>
<keyword evidence="1 4" id="KW-0349">Heme</keyword>
<protein>
    <submittedName>
        <fullName evidence="6">Cytochrome c</fullName>
    </submittedName>
</protein>
<sequence length="205" mass="23170">MSKYHIYYVFIVMIALAGCEAQGDYQGLEYAPQMYHSTPYEPLTQITDEDAGSWLSSLDNGVGEFYNSNPYNPYRMNSRVPPANTVRRNADDFLPYRIPADSIELASRVLKNPLDSTDAVLKQGQALYNQYCYPCHGGAGQGDGPVGVVYKGVPAYNKGRYRDMTEGHIFHTITWGRGRMNPHGSQVDIADRWKIVRYVQTLQQQ</sequence>
<dbReference type="GO" id="GO:0009055">
    <property type="term" value="F:electron transfer activity"/>
    <property type="evidence" value="ECO:0007669"/>
    <property type="project" value="InterPro"/>
</dbReference>
<evidence type="ECO:0000256" key="4">
    <source>
        <dbReference type="PROSITE-ProRule" id="PRU00433"/>
    </source>
</evidence>
<dbReference type="AlphaFoldDB" id="A0AA49GMJ1"/>
<dbReference type="GO" id="GO:0020037">
    <property type="term" value="F:heme binding"/>
    <property type="evidence" value="ECO:0007669"/>
    <property type="project" value="InterPro"/>
</dbReference>
<dbReference type="GO" id="GO:0046872">
    <property type="term" value="F:metal ion binding"/>
    <property type="evidence" value="ECO:0007669"/>
    <property type="project" value="UniProtKB-KW"/>
</dbReference>
<evidence type="ECO:0000256" key="2">
    <source>
        <dbReference type="ARBA" id="ARBA00022723"/>
    </source>
</evidence>
<dbReference type="SUPFAM" id="SSF46626">
    <property type="entry name" value="Cytochrome c"/>
    <property type="match status" value="1"/>
</dbReference>
<dbReference type="PROSITE" id="PS51007">
    <property type="entry name" value="CYTC"/>
    <property type="match status" value="1"/>
</dbReference>
<gene>
    <name evidence="6" type="ORF">K4G66_31670</name>
</gene>
<evidence type="ECO:0000259" key="5">
    <source>
        <dbReference type="PROSITE" id="PS51007"/>
    </source>
</evidence>
<reference evidence="6" key="2">
    <citation type="journal article" date="2024" name="Antonie Van Leeuwenhoek">
        <title>Roseihalotalea indica gen. nov., sp. nov., a halophilic Bacteroidetes from mesopelagic Southwest Indian Ocean with higher carbohydrate metabolic potential.</title>
        <authorList>
            <person name="Chen B."/>
            <person name="Zhang M."/>
            <person name="Lin D."/>
            <person name="Ye J."/>
            <person name="Tang K."/>
        </authorList>
    </citation>
    <scope>NUCLEOTIDE SEQUENCE</scope>
    <source>
        <strain evidence="6">TK19036</strain>
    </source>
</reference>
<feature type="domain" description="Cytochrome c" evidence="5">
    <location>
        <begin position="119"/>
        <end position="203"/>
    </location>
</feature>
<evidence type="ECO:0000256" key="1">
    <source>
        <dbReference type="ARBA" id="ARBA00022617"/>
    </source>
</evidence>
<accession>A0AA49GMJ1</accession>
<evidence type="ECO:0000313" key="6">
    <source>
        <dbReference type="EMBL" id="WKN36928.1"/>
    </source>
</evidence>
<dbReference type="PROSITE" id="PS51257">
    <property type="entry name" value="PROKAR_LIPOPROTEIN"/>
    <property type="match status" value="1"/>
</dbReference>
<dbReference type="EMBL" id="CP120682">
    <property type="protein sequence ID" value="WKN36928.1"/>
    <property type="molecule type" value="Genomic_DNA"/>
</dbReference>
<name>A0AA49GMJ1_9BACT</name>
<dbReference type="Gene3D" id="1.10.760.10">
    <property type="entry name" value="Cytochrome c-like domain"/>
    <property type="match status" value="1"/>
</dbReference>
<keyword evidence="2 4" id="KW-0479">Metal-binding</keyword>
<dbReference type="Pfam" id="PF13442">
    <property type="entry name" value="Cytochrome_CBB3"/>
    <property type="match status" value="1"/>
</dbReference>
<dbReference type="PANTHER" id="PTHR40394">
    <property type="entry name" value="LIPOPROTEIN-RELATED"/>
    <property type="match status" value="1"/>
</dbReference>
<organism evidence="6">
    <name type="scientific">Roseihalotalea indica</name>
    <dbReference type="NCBI Taxonomy" id="2867963"/>
    <lineage>
        <taxon>Bacteria</taxon>
        <taxon>Pseudomonadati</taxon>
        <taxon>Bacteroidota</taxon>
        <taxon>Cytophagia</taxon>
        <taxon>Cytophagales</taxon>
        <taxon>Catalimonadaceae</taxon>
        <taxon>Roseihalotalea</taxon>
    </lineage>
</organism>
<proteinExistence type="predicted"/>